<feature type="domain" description="VIT" evidence="1">
    <location>
        <begin position="1"/>
        <end position="107"/>
    </location>
</feature>
<dbReference type="PROSITE" id="PS51468">
    <property type="entry name" value="VIT"/>
    <property type="match status" value="1"/>
</dbReference>
<evidence type="ECO:0000313" key="3">
    <source>
        <dbReference type="Proteomes" id="UP001529510"/>
    </source>
</evidence>
<dbReference type="AlphaFoldDB" id="A0ABD0RDD7"/>
<feature type="non-terminal residue" evidence="2">
    <location>
        <position position="1"/>
    </location>
</feature>
<dbReference type="InterPro" id="IPR050934">
    <property type="entry name" value="ITIH"/>
</dbReference>
<feature type="non-terminal residue" evidence="2">
    <location>
        <position position="132"/>
    </location>
</feature>
<dbReference type="PANTHER" id="PTHR10338">
    <property type="entry name" value="INTER-ALPHA-TRYPSIN INHIBITOR HEAVY CHAIN FAMILY MEMBER"/>
    <property type="match status" value="1"/>
</dbReference>
<dbReference type="InterPro" id="IPR013694">
    <property type="entry name" value="VIT"/>
</dbReference>
<keyword evidence="3" id="KW-1185">Reference proteome</keyword>
<gene>
    <name evidence="2" type="ORF">M9458_009383</name>
</gene>
<dbReference type="SMART" id="SM00609">
    <property type="entry name" value="VIT"/>
    <property type="match status" value="1"/>
</dbReference>
<proteinExistence type="predicted"/>
<dbReference type="Proteomes" id="UP001529510">
    <property type="component" value="Unassembled WGS sequence"/>
</dbReference>
<evidence type="ECO:0000259" key="1">
    <source>
        <dbReference type="PROSITE" id="PS51468"/>
    </source>
</evidence>
<dbReference type="EMBL" id="JAMKFB020000004">
    <property type="protein sequence ID" value="KAL0195811.1"/>
    <property type="molecule type" value="Genomic_DNA"/>
</dbReference>
<sequence length="132" mass="14703">SRITSRFAHTTVKSSVVNSGSKAQSIGFNVQIPKRAFISNFTMNVNGITFVGSVKEKTVARNLYAQARARGKAAGIVRTNSQAMETFKTEVHVPPGSKVEFELHYQEMMQRKLGVYQHTLHLQPGRLVPLMQ</sequence>
<accession>A0ABD0RDD7</accession>
<organism evidence="2 3">
    <name type="scientific">Cirrhinus mrigala</name>
    <name type="common">Mrigala</name>
    <dbReference type="NCBI Taxonomy" id="683832"/>
    <lineage>
        <taxon>Eukaryota</taxon>
        <taxon>Metazoa</taxon>
        <taxon>Chordata</taxon>
        <taxon>Craniata</taxon>
        <taxon>Vertebrata</taxon>
        <taxon>Euteleostomi</taxon>
        <taxon>Actinopterygii</taxon>
        <taxon>Neopterygii</taxon>
        <taxon>Teleostei</taxon>
        <taxon>Ostariophysi</taxon>
        <taxon>Cypriniformes</taxon>
        <taxon>Cyprinidae</taxon>
        <taxon>Labeoninae</taxon>
        <taxon>Labeonini</taxon>
        <taxon>Cirrhinus</taxon>
    </lineage>
</organism>
<protein>
    <recommendedName>
        <fullName evidence="1">VIT domain-containing protein</fullName>
    </recommendedName>
</protein>
<comment type="caution">
    <text evidence="2">The sequence shown here is derived from an EMBL/GenBank/DDBJ whole genome shotgun (WGS) entry which is preliminary data.</text>
</comment>
<dbReference type="Pfam" id="PF08487">
    <property type="entry name" value="VIT"/>
    <property type="match status" value="1"/>
</dbReference>
<name>A0ABD0RDD7_CIRMR</name>
<reference evidence="2 3" key="1">
    <citation type="submission" date="2024-05" db="EMBL/GenBank/DDBJ databases">
        <title>Genome sequencing and assembly of Indian major carp, Cirrhinus mrigala (Hamilton, 1822).</title>
        <authorList>
            <person name="Mohindra V."/>
            <person name="Chowdhury L.M."/>
            <person name="Lal K."/>
            <person name="Jena J.K."/>
        </authorList>
    </citation>
    <scope>NUCLEOTIDE SEQUENCE [LARGE SCALE GENOMIC DNA]</scope>
    <source>
        <strain evidence="2">CM1030</strain>
        <tissue evidence="2">Blood</tissue>
    </source>
</reference>
<dbReference type="PANTHER" id="PTHR10338:SF14">
    <property type="entry name" value="INTER-ALPHA-TRYPSIN INHIBITOR HEAVY CHAIN H2"/>
    <property type="match status" value="1"/>
</dbReference>
<evidence type="ECO:0000313" key="2">
    <source>
        <dbReference type="EMBL" id="KAL0195811.1"/>
    </source>
</evidence>